<proteinExistence type="predicted"/>
<feature type="transmembrane region" description="Helical" evidence="5">
    <location>
        <begin position="58"/>
        <end position="77"/>
    </location>
</feature>
<keyword evidence="3 5" id="KW-1133">Transmembrane helix</keyword>
<dbReference type="Pfam" id="PF06305">
    <property type="entry name" value="LapA_dom"/>
    <property type="match status" value="1"/>
</dbReference>
<comment type="caution">
    <text evidence="7">The sequence shown here is derived from an EMBL/GenBank/DDBJ whole genome shotgun (WGS) entry which is preliminary data.</text>
</comment>
<gene>
    <name evidence="7" type="ORF">J4573_06985</name>
</gene>
<organism evidence="7 8">
    <name type="scientific">Actinomadura barringtoniae</name>
    <dbReference type="NCBI Taxonomy" id="1427535"/>
    <lineage>
        <taxon>Bacteria</taxon>
        <taxon>Bacillati</taxon>
        <taxon>Actinomycetota</taxon>
        <taxon>Actinomycetes</taxon>
        <taxon>Streptosporangiales</taxon>
        <taxon>Thermomonosporaceae</taxon>
        <taxon>Actinomadura</taxon>
    </lineage>
</organism>
<evidence type="ECO:0000313" key="8">
    <source>
        <dbReference type="Proteomes" id="UP000669179"/>
    </source>
</evidence>
<evidence type="ECO:0000256" key="4">
    <source>
        <dbReference type="ARBA" id="ARBA00023136"/>
    </source>
</evidence>
<evidence type="ECO:0000256" key="2">
    <source>
        <dbReference type="ARBA" id="ARBA00022692"/>
    </source>
</evidence>
<feature type="transmembrane region" description="Helical" evidence="5">
    <location>
        <begin position="21"/>
        <end position="38"/>
    </location>
</feature>
<dbReference type="GO" id="GO:0005886">
    <property type="term" value="C:plasma membrane"/>
    <property type="evidence" value="ECO:0007669"/>
    <property type="project" value="InterPro"/>
</dbReference>
<keyword evidence="4 5" id="KW-0472">Membrane</keyword>
<accession>A0A939T8E5</accession>
<dbReference type="InterPro" id="IPR010445">
    <property type="entry name" value="LapA_dom"/>
</dbReference>
<evidence type="ECO:0000259" key="6">
    <source>
        <dbReference type="Pfam" id="PF06305"/>
    </source>
</evidence>
<dbReference type="RefSeq" id="WP_208254404.1">
    <property type="nucleotide sequence ID" value="NZ_JAGEOJ010000002.1"/>
</dbReference>
<dbReference type="Proteomes" id="UP000669179">
    <property type="component" value="Unassembled WGS sequence"/>
</dbReference>
<evidence type="ECO:0000256" key="3">
    <source>
        <dbReference type="ARBA" id="ARBA00022989"/>
    </source>
</evidence>
<sequence length="82" mass="8704">MTEQTTKPATGRGGMLGKVPTRAWVAIALAVLVLVFIFQNRQNARVHFLFVSVTSPMWTALLIAAGVGVLIGILAAGRRKSG</sequence>
<protein>
    <submittedName>
        <fullName evidence="7">LapA family protein</fullName>
    </submittedName>
</protein>
<keyword evidence="1" id="KW-1003">Cell membrane</keyword>
<keyword evidence="2 5" id="KW-0812">Transmembrane</keyword>
<evidence type="ECO:0000256" key="5">
    <source>
        <dbReference type="SAM" id="Phobius"/>
    </source>
</evidence>
<feature type="domain" description="Lipopolysaccharide assembly protein A" evidence="6">
    <location>
        <begin position="39"/>
        <end position="76"/>
    </location>
</feature>
<dbReference type="EMBL" id="JAGEOJ010000002">
    <property type="protein sequence ID" value="MBO2446830.1"/>
    <property type="molecule type" value="Genomic_DNA"/>
</dbReference>
<evidence type="ECO:0000256" key="1">
    <source>
        <dbReference type="ARBA" id="ARBA00022475"/>
    </source>
</evidence>
<reference evidence="7" key="1">
    <citation type="submission" date="2021-03" db="EMBL/GenBank/DDBJ databases">
        <authorList>
            <person name="Kanchanasin P."/>
            <person name="Saeng-In P."/>
            <person name="Phongsopitanun W."/>
            <person name="Yuki M."/>
            <person name="Kudo T."/>
            <person name="Ohkuma M."/>
            <person name="Tanasupawat S."/>
        </authorList>
    </citation>
    <scope>NUCLEOTIDE SEQUENCE</scope>
    <source>
        <strain evidence="7">GKU 128</strain>
    </source>
</reference>
<dbReference type="AlphaFoldDB" id="A0A939T8E5"/>
<name>A0A939T8E5_9ACTN</name>
<evidence type="ECO:0000313" key="7">
    <source>
        <dbReference type="EMBL" id="MBO2446830.1"/>
    </source>
</evidence>
<keyword evidence="8" id="KW-1185">Reference proteome</keyword>